<dbReference type="InterPro" id="IPR000182">
    <property type="entry name" value="GNAT_dom"/>
</dbReference>
<gene>
    <name evidence="2" type="ORF">M9Y10_020654</name>
</gene>
<feature type="domain" description="N-acetyltransferase" evidence="1">
    <location>
        <begin position="3"/>
        <end position="161"/>
    </location>
</feature>
<proteinExistence type="predicted"/>
<dbReference type="EMBL" id="JAPFFF010000030">
    <property type="protein sequence ID" value="KAK8845736.1"/>
    <property type="molecule type" value="Genomic_DNA"/>
</dbReference>
<protein>
    <recommendedName>
        <fullName evidence="1">N-acetyltransferase domain-containing protein</fullName>
    </recommendedName>
</protein>
<dbReference type="SUPFAM" id="SSF55729">
    <property type="entry name" value="Acyl-CoA N-acyltransferases (Nat)"/>
    <property type="match status" value="1"/>
</dbReference>
<evidence type="ECO:0000259" key="1">
    <source>
        <dbReference type="PROSITE" id="PS51186"/>
    </source>
</evidence>
<accession>A0ABR2HE77</accession>
<reference evidence="2 3" key="1">
    <citation type="submission" date="2024-04" db="EMBL/GenBank/DDBJ databases">
        <title>Tritrichomonas musculus Genome.</title>
        <authorList>
            <person name="Alves-Ferreira E."/>
            <person name="Grigg M."/>
            <person name="Lorenzi H."/>
            <person name="Galac M."/>
        </authorList>
    </citation>
    <scope>NUCLEOTIDE SEQUENCE [LARGE SCALE GENOMIC DNA]</scope>
    <source>
        <strain evidence="2 3">EAF2021</strain>
    </source>
</reference>
<dbReference type="CDD" id="cd04301">
    <property type="entry name" value="NAT_SF"/>
    <property type="match status" value="1"/>
</dbReference>
<name>A0ABR2HE77_9EUKA</name>
<dbReference type="InterPro" id="IPR016181">
    <property type="entry name" value="Acyl_CoA_acyltransferase"/>
</dbReference>
<keyword evidence="3" id="KW-1185">Reference proteome</keyword>
<dbReference type="Proteomes" id="UP001470230">
    <property type="component" value="Unassembled WGS sequence"/>
</dbReference>
<evidence type="ECO:0000313" key="2">
    <source>
        <dbReference type="EMBL" id="KAK8845736.1"/>
    </source>
</evidence>
<evidence type="ECO:0000313" key="3">
    <source>
        <dbReference type="Proteomes" id="UP001470230"/>
    </source>
</evidence>
<dbReference type="PROSITE" id="PS51186">
    <property type="entry name" value="GNAT"/>
    <property type="match status" value="1"/>
</dbReference>
<organism evidence="2 3">
    <name type="scientific">Tritrichomonas musculus</name>
    <dbReference type="NCBI Taxonomy" id="1915356"/>
    <lineage>
        <taxon>Eukaryota</taxon>
        <taxon>Metamonada</taxon>
        <taxon>Parabasalia</taxon>
        <taxon>Tritrichomonadida</taxon>
        <taxon>Tritrichomonadidae</taxon>
        <taxon>Tritrichomonas</taxon>
    </lineage>
</organism>
<comment type="caution">
    <text evidence="2">The sequence shown here is derived from an EMBL/GenBank/DDBJ whole genome shotgun (WGS) entry which is preliminary data.</text>
</comment>
<dbReference type="Gene3D" id="3.40.630.30">
    <property type="match status" value="1"/>
</dbReference>
<sequence length="214" mass="24634">MDIVLRQEEEKDYRETENVIREAFWNHFVPACDEHYILHLMRNSPDFVPELDIVATYNGKIVGNVDYIKSYIISDDGNHIEVLTLGPIGVLPEYQRKGIGGKLIDCSRKIARDMGFRAIFLFGDPDYYTRHGFVPAESKGIRTVDNMYHGAMHVCELYENALNGIKGRFIEHDIYKVDEEKAKKFDSNFPKKEIVIGTPSQEKFKNVSTLIKKA</sequence>
<dbReference type="Pfam" id="PF00583">
    <property type="entry name" value="Acetyltransf_1"/>
    <property type="match status" value="1"/>
</dbReference>